<proteinExistence type="predicted"/>
<evidence type="ECO:0000313" key="3">
    <source>
        <dbReference type="EMBL" id="KAL3848530.1"/>
    </source>
</evidence>
<feature type="transmembrane region" description="Helical" evidence="1">
    <location>
        <begin position="481"/>
        <end position="501"/>
    </location>
</feature>
<keyword evidence="4" id="KW-1185">Reference proteome</keyword>
<keyword evidence="1" id="KW-0812">Transmembrane</keyword>
<dbReference type="AlphaFoldDB" id="A0ABD3UJQ6"/>
<feature type="transmembrane region" description="Helical" evidence="1">
    <location>
        <begin position="371"/>
        <end position="395"/>
    </location>
</feature>
<feature type="transmembrane region" description="Helical" evidence="1">
    <location>
        <begin position="600"/>
        <end position="618"/>
    </location>
</feature>
<protein>
    <submittedName>
        <fullName evidence="3">Uncharacterized protein</fullName>
    </submittedName>
</protein>
<accession>A0ABD3UJQ6</accession>
<keyword evidence="1" id="KW-1133">Transmembrane helix</keyword>
<feature type="signal peptide" evidence="2">
    <location>
        <begin position="1"/>
        <end position="19"/>
    </location>
</feature>
<feature type="chain" id="PRO_5044793743" evidence="2">
    <location>
        <begin position="20"/>
        <end position="807"/>
    </location>
</feature>
<evidence type="ECO:0000256" key="2">
    <source>
        <dbReference type="SAM" id="SignalP"/>
    </source>
</evidence>
<feature type="transmembrane region" description="Helical" evidence="1">
    <location>
        <begin position="751"/>
        <end position="771"/>
    </location>
</feature>
<name>A0ABD3UJQ6_SINWO</name>
<organism evidence="3 4">
    <name type="scientific">Sinanodonta woodiana</name>
    <name type="common">Chinese pond mussel</name>
    <name type="synonym">Anodonta woodiana</name>
    <dbReference type="NCBI Taxonomy" id="1069815"/>
    <lineage>
        <taxon>Eukaryota</taxon>
        <taxon>Metazoa</taxon>
        <taxon>Spiralia</taxon>
        <taxon>Lophotrochozoa</taxon>
        <taxon>Mollusca</taxon>
        <taxon>Bivalvia</taxon>
        <taxon>Autobranchia</taxon>
        <taxon>Heteroconchia</taxon>
        <taxon>Palaeoheterodonta</taxon>
        <taxon>Unionida</taxon>
        <taxon>Unionoidea</taxon>
        <taxon>Unionidae</taxon>
        <taxon>Unioninae</taxon>
        <taxon>Sinanodonta</taxon>
    </lineage>
</organism>
<comment type="caution">
    <text evidence="3">The sequence shown here is derived from an EMBL/GenBank/DDBJ whole genome shotgun (WGS) entry which is preliminary data.</text>
</comment>
<reference evidence="3 4" key="1">
    <citation type="submission" date="2024-11" db="EMBL/GenBank/DDBJ databases">
        <title>Chromosome-level genome assembly of the freshwater bivalve Anodonta woodiana.</title>
        <authorList>
            <person name="Chen X."/>
        </authorList>
    </citation>
    <scope>NUCLEOTIDE SEQUENCE [LARGE SCALE GENOMIC DNA]</scope>
    <source>
        <strain evidence="3">MN2024</strain>
        <tissue evidence="3">Gills</tissue>
    </source>
</reference>
<gene>
    <name evidence="3" type="ORF">ACJMK2_019381</name>
</gene>
<sequence length="807" mass="92372">MHALIILLWIALNTEFTCGHDSIDARDVNKGVNINATMSKSSMCKMEVQHYTGIYLEHWIGLIKPNFVHYNLVFANTTVISKLSTAIRPLKWVWTYHPPNSVNPYLNWPVDFPTLSFGLLCAKCLEKDVFVHINVTPPDCTIALGSQNASLAIATALNEMTQKYLVLFHQSYNYSHWCYLEEIPGVRDTFAYQFALYFNFPVDFVRYKCCNSFFNYYNETVFVSCPNILRAKWRGSTLVPYIIGLVLLCYCPLILCSLGDTMEATGRKIPAESLYEDLDDSDNRQWIYLNGHSPISLTNLLCGLCDLAWKHPVAVSRLRRGVFVLFSPILIFVQFLLYNTYQGDITLDLIDHGVPMGFLSMLGGIEKSKMIFVPMLGGPYSLLFMYYITGFIILLSPRSLGNISHIGSLDSKYAGLSPLMLSTERIEEISMVPVNQYYGYKRLSRLLLARFYLIMMPRFWTEAVRIVWRRIKCHLDLLKTYLPQPGFIILAFILVPLDLIFGSLEMCLSLIFYAVPLFWFVFVLIIGFVSSATEFIQTKTDVNMTLAWSLVLRITMYTIIGPFLMYFVYGCFSIYLASFSIVGEIIVFLFYALVLFPSSSFGYLFFGGALLYYVWKLLKGIGDVYYELLSDLFEVCSNRDHNHKMSVLHNSTVMIQEPPDLNNDITINLKEEQTNMIHNSATPKISTYIHYDKYIPGISRCLFMYIVRKSKPVHITVFHAIFRIGLIVLLVAGTLQLTVNSHAMSSEISEVMHVLFIVVIGALPRVLEITLSHTDKAVHREIHLRMLDMLVQEFDQSKIDTVELNDT</sequence>
<dbReference type="Proteomes" id="UP001634394">
    <property type="component" value="Unassembled WGS sequence"/>
</dbReference>
<evidence type="ECO:0000313" key="4">
    <source>
        <dbReference type="Proteomes" id="UP001634394"/>
    </source>
</evidence>
<feature type="transmembrane region" description="Helical" evidence="1">
    <location>
        <begin position="508"/>
        <end position="530"/>
    </location>
</feature>
<feature type="transmembrane region" description="Helical" evidence="1">
    <location>
        <begin position="550"/>
        <end position="569"/>
    </location>
</feature>
<feature type="transmembrane region" description="Helical" evidence="1">
    <location>
        <begin position="574"/>
        <end position="594"/>
    </location>
</feature>
<feature type="transmembrane region" description="Helical" evidence="1">
    <location>
        <begin position="717"/>
        <end position="739"/>
    </location>
</feature>
<feature type="transmembrane region" description="Helical" evidence="1">
    <location>
        <begin position="238"/>
        <end position="258"/>
    </location>
</feature>
<feature type="transmembrane region" description="Helical" evidence="1">
    <location>
        <begin position="322"/>
        <end position="341"/>
    </location>
</feature>
<evidence type="ECO:0000256" key="1">
    <source>
        <dbReference type="SAM" id="Phobius"/>
    </source>
</evidence>
<keyword evidence="1" id="KW-0472">Membrane</keyword>
<keyword evidence="2" id="KW-0732">Signal</keyword>
<feature type="transmembrane region" description="Helical" evidence="1">
    <location>
        <begin position="443"/>
        <end position="461"/>
    </location>
</feature>
<dbReference type="EMBL" id="JBJQND010000016">
    <property type="protein sequence ID" value="KAL3848530.1"/>
    <property type="molecule type" value="Genomic_DNA"/>
</dbReference>